<dbReference type="OMA" id="ARCSREW"/>
<dbReference type="EMBL" id="HG675750">
    <property type="protein sequence ID" value="CDJ43071.1"/>
    <property type="molecule type" value="Genomic_DNA"/>
</dbReference>
<dbReference type="GeneID" id="25251011"/>
<evidence type="ECO:0000313" key="8">
    <source>
        <dbReference type="EMBL" id="CDJ43071.1"/>
    </source>
</evidence>
<dbReference type="VEuPathDB" id="ToxoDB:ETH2_1007400"/>
<evidence type="ECO:0000256" key="3">
    <source>
        <dbReference type="ARBA" id="ARBA00022989"/>
    </source>
</evidence>
<evidence type="ECO:0000256" key="2">
    <source>
        <dbReference type="ARBA" id="ARBA00022692"/>
    </source>
</evidence>
<evidence type="ECO:0000256" key="6">
    <source>
        <dbReference type="SAM" id="Phobius"/>
    </source>
</evidence>
<feature type="transmembrane region" description="Helical" evidence="6">
    <location>
        <begin position="447"/>
        <end position="464"/>
    </location>
</feature>
<keyword evidence="4 6" id="KW-0472">Membrane</keyword>
<keyword evidence="2 6" id="KW-0812">Transmembrane</keyword>
<dbReference type="RefSeq" id="XP_013233821.1">
    <property type="nucleotide sequence ID" value="XM_013378367.1"/>
</dbReference>
<keyword evidence="9" id="KW-1185">Reference proteome</keyword>
<feature type="transmembrane region" description="Helical" evidence="6">
    <location>
        <begin position="476"/>
        <end position="494"/>
    </location>
</feature>
<feature type="region of interest" description="Disordered" evidence="5">
    <location>
        <begin position="1"/>
        <end position="100"/>
    </location>
</feature>
<gene>
    <name evidence="8" type="ORF">ETH_00009050</name>
</gene>
<sequence length="841" mass="88247">MTPKHSDFGSFLGGPSEALKRNPGRAPEDPPGSPRFTAAAQAASSQAAHAASSQRSTQCRIGLPKSCPTSALPQRTRRRPTWAPLQRIARAPSPLGRPPQGLHCVQISPLPKRKCQGLLPSLCPTADAARCSSAHEVPVGSCPSAIHAGKESPQDTANSLSACSPSLSDEAGEGKDSCNGRSSSAAAVEDSRESNAPLSAQTEKSPLAPSGSASAWGSLLRPQWMYCSSAELTEHCMQLQSAEPAPGVPGAPGAPGAPPGGDGGKPCIPLQGLGSYCESLYRWGWCCLPARCSREWLSSVAPVCVSGLFLPFAMVPTAMTCAVISGLPVAAALNSCWLLCLLTALIGGAPGTVCTITEALATVLVSTVTEDCSGGTCIQKGREFLFPAGILCGVVQCACGLLGLGKLVALVPAASRVGYVAAVAVINLRSQLHAFKYDPVSSTGYEWLAVLLMVLQVCLVMHLWPLCVPASLSRHMPASAVALGLSVFSEFICVRRLCRMRTRTVGDVSALAGGGNMPTWFFLSPSFVQPSKQLLSFKGLYTLLEVALTLVLLTSMSTLMTLERLQEDSRWRYKVDAQLVAVGLSNSVSCLFGGLPGTTGMMTSLLASRMGAAGREGPLLSALFLCVFTSVAHHVLDAIPLGALSGAIIYTALSAVSWRSFVPVVAACLPRRLTRRIGCMRLRSSKTDAAVMLVTCVLGPSYDLGAALLIGIFISLASFAWQAHQSFNLDCHLDEETETKFYFIQGPLFFPTLKRLQSLIDASVAPKRSVVLLHTAAAAAPSPSSPVLLALGKVLDKHQKEGKQIALYGVDFKGAAIALHAGRALEAHKVAVRRAMGLAQA</sequence>
<feature type="transmembrane region" description="Helical" evidence="6">
    <location>
        <begin position="619"/>
        <end position="636"/>
    </location>
</feature>
<evidence type="ECO:0000259" key="7">
    <source>
        <dbReference type="Pfam" id="PF00916"/>
    </source>
</evidence>
<evidence type="ECO:0000313" key="9">
    <source>
        <dbReference type="Proteomes" id="UP000030747"/>
    </source>
</evidence>
<protein>
    <submittedName>
        <fullName evidence="8">Sulfate transporter, putative</fullName>
    </submittedName>
</protein>
<comment type="subcellular location">
    <subcellularLocation>
        <location evidence="1">Membrane</location>
        <topology evidence="1">Multi-pass membrane protein</topology>
    </subcellularLocation>
</comment>
<feature type="transmembrane region" description="Helical" evidence="6">
    <location>
        <begin position="540"/>
        <end position="560"/>
    </location>
</feature>
<dbReference type="AlphaFoldDB" id="U6KYN1"/>
<dbReference type="Gene3D" id="3.30.750.24">
    <property type="entry name" value="STAS domain"/>
    <property type="match status" value="1"/>
</dbReference>
<dbReference type="InterPro" id="IPR052706">
    <property type="entry name" value="Membrane-Transporter-like"/>
</dbReference>
<dbReference type="OrthoDB" id="329696at2759"/>
<feature type="transmembrane region" description="Helical" evidence="6">
    <location>
        <begin position="648"/>
        <end position="669"/>
    </location>
</feature>
<dbReference type="VEuPathDB" id="ToxoDB:ETH_00009050"/>
<feature type="domain" description="SLC26A/SulP transporter" evidence="7">
    <location>
        <begin position="305"/>
        <end position="656"/>
    </location>
</feature>
<dbReference type="InterPro" id="IPR036513">
    <property type="entry name" value="STAS_dom_sf"/>
</dbReference>
<evidence type="ECO:0000256" key="1">
    <source>
        <dbReference type="ARBA" id="ARBA00004141"/>
    </source>
</evidence>
<feature type="region of interest" description="Disordered" evidence="5">
    <location>
        <begin position="148"/>
        <end position="213"/>
    </location>
</feature>
<feature type="transmembrane region" description="Helical" evidence="6">
    <location>
        <begin position="409"/>
        <end position="426"/>
    </location>
</feature>
<reference evidence="8" key="2">
    <citation type="submission" date="2013-10" db="EMBL/GenBank/DDBJ databases">
        <authorList>
            <person name="Aslett M."/>
        </authorList>
    </citation>
    <scope>NUCLEOTIDE SEQUENCE [LARGE SCALE GENOMIC DNA]</scope>
    <source>
        <strain evidence="8">Houghton</strain>
    </source>
</reference>
<feature type="compositionally biased region" description="Polar residues" evidence="5">
    <location>
        <begin position="154"/>
        <end position="167"/>
    </location>
</feature>
<dbReference type="InterPro" id="IPR011547">
    <property type="entry name" value="SLC26A/SulP_dom"/>
</dbReference>
<keyword evidence="3 6" id="KW-1133">Transmembrane helix</keyword>
<evidence type="ECO:0000256" key="5">
    <source>
        <dbReference type="SAM" id="MobiDB-lite"/>
    </source>
</evidence>
<feature type="transmembrane region" description="Helical" evidence="6">
    <location>
        <begin position="690"/>
        <end position="721"/>
    </location>
</feature>
<dbReference type="Pfam" id="PF00916">
    <property type="entry name" value="Sulfate_transp"/>
    <property type="match status" value="1"/>
</dbReference>
<feature type="region of interest" description="Disordered" evidence="5">
    <location>
        <begin position="242"/>
        <end position="262"/>
    </location>
</feature>
<reference evidence="8" key="1">
    <citation type="submission" date="2013-10" db="EMBL/GenBank/DDBJ databases">
        <title>Genomic analysis of the causative agents of coccidiosis in chickens.</title>
        <authorList>
            <person name="Reid A.J."/>
            <person name="Blake D."/>
            <person name="Billington K."/>
            <person name="Browne H."/>
            <person name="Dunn M."/>
            <person name="Hung S."/>
            <person name="Kawahara F."/>
            <person name="Miranda-Saavedra D."/>
            <person name="Mourier T."/>
            <person name="Nagra H."/>
            <person name="Otto T.D."/>
            <person name="Rawlings N."/>
            <person name="Sanchez A."/>
            <person name="Sanders M."/>
            <person name="Subramaniam C."/>
            <person name="Tay Y."/>
            <person name="Dear P."/>
            <person name="Doerig C."/>
            <person name="Gruber A."/>
            <person name="Parkinson J."/>
            <person name="Shirley M."/>
            <person name="Wan K.L."/>
            <person name="Berriman M."/>
            <person name="Tomley F."/>
            <person name="Pain A."/>
        </authorList>
    </citation>
    <scope>NUCLEOTIDE SEQUENCE [LARGE SCALE GENOMIC DNA]</scope>
    <source>
        <strain evidence="8">Houghton</strain>
    </source>
</reference>
<name>U6KYN1_EIMTE</name>
<feature type="transmembrane region" description="Helical" evidence="6">
    <location>
        <begin position="580"/>
        <end position="607"/>
    </location>
</feature>
<dbReference type="PANTHER" id="PTHR43310">
    <property type="entry name" value="SULFATE TRANSPORTER YBAR-RELATED"/>
    <property type="match status" value="1"/>
</dbReference>
<proteinExistence type="predicted"/>
<organism evidence="8 9">
    <name type="scientific">Eimeria tenella</name>
    <name type="common">Coccidian parasite</name>
    <dbReference type="NCBI Taxonomy" id="5802"/>
    <lineage>
        <taxon>Eukaryota</taxon>
        <taxon>Sar</taxon>
        <taxon>Alveolata</taxon>
        <taxon>Apicomplexa</taxon>
        <taxon>Conoidasida</taxon>
        <taxon>Coccidia</taxon>
        <taxon>Eucoccidiorida</taxon>
        <taxon>Eimeriorina</taxon>
        <taxon>Eimeriidae</taxon>
        <taxon>Eimeria</taxon>
    </lineage>
</organism>
<dbReference type="PANTHER" id="PTHR43310:SF1">
    <property type="entry name" value="SULFATE TRANSPORTER YBAR-RELATED"/>
    <property type="match status" value="1"/>
</dbReference>
<dbReference type="GO" id="GO:0016020">
    <property type="term" value="C:membrane"/>
    <property type="evidence" value="ECO:0007669"/>
    <property type="project" value="UniProtKB-SubCell"/>
</dbReference>
<accession>U6KYN1</accession>
<feature type="compositionally biased region" description="Polar residues" evidence="5">
    <location>
        <begin position="194"/>
        <end position="204"/>
    </location>
</feature>
<evidence type="ECO:0000256" key="4">
    <source>
        <dbReference type="ARBA" id="ARBA00023136"/>
    </source>
</evidence>
<feature type="compositionally biased region" description="Low complexity" evidence="5">
    <location>
        <begin position="38"/>
        <end position="54"/>
    </location>
</feature>
<dbReference type="Proteomes" id="UP000030747">
    <property type="component" value="Unassembled WGS sequence"/>
</dbReference>